<dbReference type="SUPFAM" id="SSF53271">
    <property type="entry name" value="PRTase-like"/>
    <property type="match status" value="1"/>
</dbReference>
<dbReference type="GO" id="GO:0016757">
    <property type="term" value="F:glycosyltransferase activity"/>
    <property type="evidence" value="ECO:0007669"/>
    <property type="project" value="UniProtKB-KW"/>
</dbReference>
<reference evidence="3" key="1">
    <citation type="journal article" date="2021" name="Int. J. Syst. Evol. Microbiol.">
        <title>Actinocatenispora comari sp. nov., an endophytic actinomycete isolated from aerial parts of Comarum salesowianum.</title>
        <authorList>
            <person name="Oyunbileg N."/>
            <person name="Iizaka Y."/>
            <person name="Hamada M."/>
            <person name="Davaapurev B.O."/>
            <person name="Fukumoto A."/>
            <person name="Tsetseg B."/>
            <person name="Kato F."/>
            <person name="Tamura T."/>
            <person name="Batkhuu J."/>
            <person name="Anzai Y."/>
        </authorList>
    </citation>
    <scope>NUCLEOTIDE SEQUENCE [LARGE SCALE GENOMIC DNA]</scope>
    <source>
        <strain evidence="3">NUM-2625</strain>
    </source>
</reference>
<dbReference type="RefSeq" id="WP_207128258.1">
    <property type="nucleotide sequence ID" value="NZ_BOPO01000125.1"/>
</dbReference>
<dbReference type="InterPro" id="IPR029057">
    <property type="entry name" value="PRTase-like"/>
</dbReference>
<dbReference type="CDD" id="cd06223">
    <property type="entry name" value="PRTases_typeI"/>
    <property type="match status" value="1"/>
</dbReference>
<name>A0A8J4AJU7_9ACTN</name>
<proteinExistence type="predicted"/>
<keyword evidence="2" id="KW-0328">Glycosyltransferase</keyword>
<dbReference type="InterPro" id="IPR000836">
    <property type="entry name" value="PRTase_dom"/>
</dbReference>
<organism evidence="2 3">
    <name type="scientific">Actinocatenispora comari</name>
    <dbReference type="NCBI Taxonomy" id="2807577"/>
    <lineage>
        <taxon>Bacteria</taxon>
        <taxon>Bacillati</taxon>
        <taxon>Actinomycetota</taxon>
        <taxon>Actinomycetes</taxon>
        <taxon>Micromonosporales</taxon>
        <taxon>Micromonosporaceae</taxon>
        <taxon>Actinocatenispora</taxon>
    </lineage>
</organism>
<evidence type="ECO:0000259" key="1">
    <source>
        <dbReference type="Pfam" id="PF00156"/>
    </source>
</evidence>
<dbReference type="PROSITE" id="PS51257">
    <property type="entry name" value="PROKAR_LIPOPROTEIN"/>
    <property type="match status" value="1"/>
</dbReference>
<dbReference type="AlphaFoldDB" id="A0A8J4AJU7"/>
<dbReference type="Gene3D" id="3.30.1310.20">
    <property type="entry name" value="PRTase-like"/>
    <property type="match status" value="1"/>
</dbReference>
<dbReference type="Pfam" id="PF00156">
    <property type="entry name" value="Pribosyltran"/>
    <property type="match status" value="1"/>
</dbReference>
<keyword evidence="2" id="KW-0808">Transferase</keyword>
<dbReference type="EMBL" id="BOPO01000125">
    <property type="protein sequence ID" value="GIL30662.1"/>
    <property type="molecule type" value="Genomic_DNA"/>
</dbReference>
<dbReference type="Gene3D" id="3.40.50.2020">
    <property type="match status" value="1"/>
</dbReference>
<dbReference type="Proteomes" id="UP000614996">
    <property type="component" value="Unassembled WGS sequence"/>
</dbReference>
<keyword evidence="3" id="KW-1185">Reference proteome</keyword>
<protein>
    <submittedName>
        <fullName evidence="2">Phosphoribosyltransferase</fullName>
    </submittedName>
</protein>
<accession>A0A8J4AJU7</accession>
<feature type="domain" description="Phosphoribosyltransferase" evidence="1">
    <location>
        <begin position="36"/>
        <end position="179"/>
    </location>
</feature>
<evidence type="ECO:0000313" key="2">
    <source>
        <dbReference type="EMBL" id="GIL30662.1"/>
    </source>
</evidence>
<evidence type="ECO:0000313" key="3">
    <source>
        <dbReference type="Proteomes" id="UP000614996"/>
    </source>
</evidence>
<sequence>MRSRPRHRLAGPVVDRTYRDRREAGAALAALLGCHAGSTDVVVLGLARGGMPVAAEVAGRLGTPLDVLVVRKLGVPWAPEVAFGAIGPDEVVAFTAFADRLSADEIDTAVATERAELARQDARYHADHPATDLSGRIAVLIDDGLATGATARAAVEVARRRGAERTVLGVPVAAPGAADALAAVADELVCPYRPANFDAVGRFYQDFRQISDGEVHGLLS</sequence>
<gene>
    <name evidence="2" type="ORF">NUM_59160</name>
</gene>
<comment type="caution">
    <text evidence="2">The sequence shown here is derived from an EMBL/GenBank/DDBJ whole genome shotgun (WGS) entry which is preliminary data.</text>
</comment>